<name>A0A4R7J1Q8_9ACTN</name>
<organism evidence="2 3">
    <name type="scientific">Naumannella halotolerans</name>
    <dbReference type="NCBI Taxonomy" id="993414"/>
    <lineage>
        <taxon>Bacteria</taxon>
        <taxon>Bacillati</taxon>
        <taxon>Actinomycetota</taxon>
        <taxon>Actinomycetes</taxon>
        <taxon>Propionibacteriales</taxon>
        <taxon>Propionibacteriaceae</taxon>
        <taxon>Naumannella</taxon>
    </lineage>
</organism>
<keyword evidence="1" id="KW-0472">Membrane</keyword>
<feature type="transmembrane region" description="Helical" evidence="1">
    <location>
        <begin position="54"/>
        <end position="74"/>
    </location>
</feature>
<dbReference type="OrthoDB" id="3788664at2"/>
<evidence type="ECO:0000313" key="3">
    <source>
        <dbReference type="Proteomes" id="UP000295371"/>
    </source>
</evidence>
<evidence type="ECO:0000313" key="2">
    <source>
        <dbReference type="EMBL" id="TDT31050.1"/>
    </source>
</evidence>
<protein>
    <submittedName>
        <fullName evidence="2">Uncharacterized protein</fullName>
    </submittedName>
</protein>
<proteinExistence type="predicted"/>
<reference evidence="2 3" key="1">
    <citation type="submission" date="2019-03" db="EMBL/GenBank/DDBJ databases">
        <title>Genomic Encyclopedia of Archaeal and Bacterial Type Strains, Phase II (KMG-II): from individual species to whole genera.</title>
        <authorList>
            <person name="Goeker M."/>
        </authorList>
    </citation>
    <scope>NUCLEOTIDE SEQUENCE [LARGE SCALE GENOMIC DNA]</scope>
    <source>
        <strain evidence="2 3">DSM 24323</strain>
    </source>
</reference>
<feature type="transmembrane region" description="Helical" evidence="1">
    <location>
        <begin position="80"/>
        <end position="98"/>
    </location>
</feature>
<keyword evidence="1" id="KW-0812">Transmembrane</keyword>
<evidence type="ECO:0000256" key="1">
    <source>
        <dbReference type="SAM" id="Phobius"/>
    </source>
</evidence>
<dbReference type="EMBL" id="SOAW01000002">
    <property type="protein sequence ID" value="TDT31050.1"/>
    <property type="molecule type" value="Genomic_DNA"/>
</dbReference>
<keyword evidence="3" id="KW-1185">Reference proteome</keyword>
<keyword evidence="1" id="KW-1133">Transmembrane helix</keyword>
<dbReference type="AlphaFoldDB" id="A0A4R7J1Q8"/>
<gene>
    <name evidence="2" type="ORF">CLV29_2462</name>
</gene>
<sequence>MSHPGRTSAQASLDLVQRVILSITVCGFVGSFAIGFAAYLALRGHLDLPRDSVIGLWTVTGLTGVIAVIATLVINRRRVLSPWLLVGLLPMVVSGWWIL</sequence>
<accession>A0A4R7J1Q8</accession>
<dbReference type="Proteomes" id="UP000295371">
    <property type="component" value="Unassembled WGS sequence"/>
</dbReference>
<comment type="caution">
    <text evidence="2">The sequence shown here is derived from an EMBL/GenBank/DDBJ whole genome shotgun (WGS) entry which is preliminary data.</text>
</comment>
<dbReference type="RefSeq" id="WP_133755368.1">
    <property type="nucleotide sequence ID" value="NZ_CP171129.1"/>
</dbReference>
<feature type="transmembrane region" description="Helical" evidence="1">
    <location>
        <begin position="20"/>
        <end position="42"/>
    </location>
</feature>